<reference evidence="2 3" key="1">
    <citation type="submission" date="2016-02" db="EMBL/GenBank/DDBJ databases">
        <authorList>
            <person name="Wen L."/>
            <person name="He K."/>
            <person name="Yang H."/>
        </authorList>
    </citation>
    <scope>NUCLEOTIDE SEQUENCE [LARGE SCALE GENOMIC DNA]</scope>
    <source>
        <strain evidence="2 3">CV41</strain>
    </source>
</reference>
<comment type="similarity">
    <text evidence="1">Belongs to the CutA family.</text>
</comment>
<dbReference type="PANTHER" id="PTHR23419:SF8">
    <property type="entry name" value="FI09726P"/>
    <property type="match status" value="1"/>
</dbReference>
<name>A0A139SJV7_9BACT</name>
<evidence type="ECO:0000256" key="1">
    <source>
        <dbReference type="ARBA" id="ARBA00010169"/>
    </source>
</evidence>
<dbReference type="STRING" id="1548208.AXK12_06950"/>
<gene>
    <name evidence="2" type="ORF">AXK12_06950</name>
</gene>
<dbReference type="OrthoDB" id="37622at2"/>
<protein>
    <submittedName>
        <fullName evidence="2">Cation tolerance protein CutA</fullName>
    </submittedName>
</protein>
<dbReference type="GO" id="GO:0010038">
    <property type="term" value="P:response to metal ion"/>
    <property type="evidence" value="ECO:0007669"/>
    <property type="project" value="InterPro"/>
</dbReference>
<dbReference type="Proteomes" id="UP000071392">
    <property type="component" value="Unassembled WGS sequence"/>
</dbReference>
<sequence>MRLGWTTLSERADAEKLARAAVAQGLAACVKIEGPICSVYRWQGKVEEALEYRLCFKLLPEHSAALEALVHRLHPYDIPEWVCVDAAQISEKYLSWAQQPC</sequence>
<proteinExistence type="inferred from homology"/>
<dbReference type="Pfam" id="PF03091">
    <property type="entry name" value="CutA1"/>
    <property type="match status" value="1"/>
</dbReference>
<dbReference type="InterPro" id="IPR015867">
    <property type="entry name" value="N-reg_PII/ATP_PRibTrfase_C"/>
</dbReference>
<dbReference type="Gene3D" id="3.30.70.120">
    <property type="match status" value="1"/>
</dbReference>
<organism evidence="2 3">
    <name type="scientific">Cephaloticoccus capnophilus</name>
    <dbReference type="NCBI Taxonomy" id="1548208"/>
    <lineage>
        <taxon>Bacteria</taxon>
        <taxon>Pseudomonadati</taxon>
        <taxon>Verrucomicrobiota</taxon>
        <taxon>Opitutia</taxon>
        <taxon>Opitutales</taxon>
        <taxon>Opitutaceae</taxon>
        <taxon>Cephaloticoccus</taxon>
    </lineage>
</organism>
<evidence type="ECO:0000313" key="2">
    <source>
        <dbReference type="EMBL" id="KXU34770.1"/>
    </source>
</evidence>
<dbReference type="SUPFAM" id="SSF54913">
    <property type="entry name" value="GlnB-like"/>
    <property type="match status" value="1"/>
</dbReference>
<keyword evidence="3" id="KW-1185">Reference proteome</keyword>
<dbReference type="InterPro" id="IPR004323">
    <property type="entry name" value="Ion_tolerance_CutA"/>
</dbReference>
<dbReference type="GO" id="GO:0005507">
    <property type="term" value="F:copper ion binding"/>
    <property type="evidence" value="ECO:0007669"/>
    <property type="project" value="TreeGrafter"/>
</dbReference>
<comment type="caution">
    <text evidence="2">The sequence shown here is derived from an EMBL/GenBank/DDBJ whole genome shotgun (WGS) entry which is preliminary data.</text>
</comment>
<dbReference type="AlphaFoldDB" id="A0A139SJV7"/>
<dbReference type="PANTHER" id="PTHR23419">
    <property type="entry name" value="DIVALENT CATION TOLERANCE CUTA-RELATED"/>
    <property type="match status" value="1"/>
</dbReference>
<accession>A0A139SJV7</accession>
<dbReference type="InterPro" id="IPR011322">
    <property type="entry name" value="N-reg_PII-like_a/b"/>
</dbReference>
<evidence type="ECO:0000313" key="3">
    <source>
        <dbReference type="Proteomes" id="UP000071392"/>
    </source>
</evidence>
<dbReference type="EMBL" id="LSZP01000049">
    <property type="protein sequence ID" value="KXU34770.1"/>
    <property type="molecule type" value="Genomic_DNA"/>
</dbReference>